<organism evidence="3 4">
    <name type="scientific">Nitrospirillum viridazoti CBAmc</name>
    <dbReference type="NCBI Taxonomy" id="1441467"/>
    <lineage>
        <taxon>Bacteria</taxon>
        <taxon>Pseudomonadati</taxon>
        <taxon>Pseudomonadota</taxon>
        <taxon>Alphaproteobacteria</taxon>
        <taxon>Rhodospirillales</taxon>
        <taxon>Azospirillaceae</taxon>
        <taxon>Nitrospirillum</taxon>
        <taxon>Nitrospirillum viridazoti</taxon>
    </lineage>
</organism>
<keyword evidence="2" id="KW-0732">Signal</keyword>
<dbReference type="EMBL" id="CP022112">
    <property type="protein sequence ID" value="ASG23883.1"/>
    <property type="molecule type" value="Genomic_DNA"/>
</dbReference>
<proteinExistence type="predicted"/>
<keyword evidence="4" id="KW-1185">Reference proteome</keyword>
<protein>
    <submittedName>
        <fullName evidence="3">Uncharacterized protein</fullName>
    </submittedName>
</protein>
<sequence length="337" mass="35761">MGYGQGDKRRNTIAFAVALVLGLAAQPPLALAQSGVGSSPAGNASAPVADAFDTSVPGANAPGDGVRENDADTAETVVVTGMRLKTERLQEIIGDFVRDHGKRAPYSDQIARWDRAVCPQVQNVPADINAFITTRIRAIAQAVGAPTSRASCKTNVNIFFTDQPQVLMDTVADKYPRLLGYHFVHQAKALSQVTRPIQAWYVTSTSNGILTAIDDPYQMSLGGGLGSRLSTGDLRPVLTHVLMVVNTDRILGLKLGAVADYLGVLALAQPKALGQCGDLPSILDLFAANCANDQKPASLSAADKAYLEGLYSMDPWETGLLQRSSISLHMRQSFGAP</sequence>
<dbReference type="KEGG" id="nao:Y958_23275"/>
<feature type="signal peptide" evidence="2">
    <location>
        <begin position="1"/>
        <end position="32"/>
    </location>
</feature>
<dbReference type="AlphaFoldDB" id="A0A248JYS5"/>
<evidence type="ECO:0000313" key="3">
    <source>
        <dbReference type="EMBL" id="ASG23883.1"/>
    </source>
</evidence>
<dbReference type="Proteomes" id="UP000197153">
    <property type="component" value="Chromosome 3"/>
</dbReference>
<evidence type="ECO:0000256" key="1">
    <source>
        <dbReference type="SAM" id="MobiDB-lite"/>
    </source>
</evidence>
<accession>A0A248JYS5</accession>
<gene>
    <name evidence="3" type="ORF">Y958_23275</name>
</gene>
<name>A0A248JYS5_9PROT</name>
<dbReference type="RefSeq" id="WP_088874347.1">
    <property type="nucleotide sequence ID" value="NZ_CP022112.1"/>
</dbReference>
<reference evidence="3 4" key="1">
    <citation type="submission" date="2017-06" db="EMBL/GenBank/DDBJ databases">
        <title>Complete genome sequence of Nitrospirillum amazonense strain CBAmC, an endophytic nitrogen-fixing and plant growth-promoting bacterium, isolated from sugarcane.</title>
        <authorList>
            <person name="Schwab S."/>
            <person name="dos Santos Teixeira K.R."/>
            <person name="Simoes Araujo J.L."/>
            <person name="Soares Vidal M."/>
            <person name="Borges de Freitas H.R."/>
            <person name="Rivello Crivelaro A.L."/>
            <person name="Bueno de Camargo Nunes A."/>
            <person name="dos Santos C.M."/>
            <person name="Palmeira da Silva Rosa D."/>
            <person name="da Silva Padilha D."/>
            <person name="da Silva E."/>
            <person name="Araujo Terra L."/>
            <person name="Soares Mendes V."/>
            <person name="Farinelli L."/>
            <person name="Magalhaes Cruz L."/>
            <person name="Baldani J.I."/>
        </authorList>
    </citation>
    <scope>NUCLEOTIDE SEQUENCE [LARGE SCALE GENOMIC DNA]</scope>
    <source>
        <strain evidence="3 4">CBAmC</strain>
    </source>
</reference>
<feature type="chain" id="PRO_5012535190" evidence="2">
    <location>
        <begin position="33"/>
        <end position="337"/>
    </location>
</feature>
<evidence type="ECO:0000256" key="2">
    <source>
        <dbReference type="SAM" id="SignalP"/>
    </source>
</evidence>
<feature type="region of interest" description="Disordered" evidence="1">
    <location>
        <begin position="32"/>
        <end position="72"/>
    </location>
</feature>
<evidence type="ECO:0000313" key="4">
    <source>
        <dbReference type="Proteomes" id="UP000197153"/>
    </source>
</evidence>